<dbReference type="SUPFAM" id="SSF55811">
    <property type="entry name" value="Nudix"/>
    <property type="match status" value="1"/>
</dbReference>
<evidence type="ECO:0000256" key="1">
    <source>
        <dbReference type="ARBA" id="ARBA00001946"/>
    </source>
</evidence>
<dbReference type="AlphaFoldDB" id="A0A1N7PTY1"/>
<dbReference type="InterPro" id="IPR020084">
    <property type="entry name" value="NUDIX_hydrolase_CS"/>
</dbReference>
<organism evidence="4 5">
    <name type="scientific">Kroppenstedtia eburnea</name>
    <dbReference type="NCBI Taxonomy" id="714067"/>
    <lineage>
        <taxon>Bacteria</taxon>
        <taxon>Bacillati</taxon>
        <taxon>Bacillota</taxon>
        <taxon>Bacilli</taxon>
        <taxon>Bacillales</taxon>
        <taxon>Thermoactinomycetaceae</taxon>
        <taxon>Kroppenstedtia</taxon>
    </lineage>
</organism>
<dbReference type="Gene3D" id="3.90.79.10">
    <property type="entry name" value="Nucleoside Triphosphate Pyrophosphohydrolase"/>
    <property type="match status" value="1"/>
</dbReference>
<evidence type="ECO:0000313" key="5">
    <source>
        <dbReference type="Proteomes" id="UP000186795"/>
    </source>
</evidence>
<dbReference type="EMBL" id="FTOD01000014">
    <property type="protein sequence ID" value="SIT13899.1"/>
    <property type="molecule type" value="Genomic_DNA"/>
</dbReference>
<dbReference type="OrthoDB" id="9804442at2"/>
<dbReference type="PROSITE" id="PS00893">
    <property type="entry name" value="NUDIX_BOX"/>
    <property type="match status" value="1"/>
</dbReference>
<comment type="cofactor">
    <cofactor evidence="1">
        <name>Mg(2+)</name>
        <dbReference type="ChEBI" id="CHEBI:18420"/>
    </cofactor>
</comment>
<keyword evidence="5" id="KW-1185">Reference proteome</keyword>
<dbReference type="PROSITE" id="PS51462">
    <property type="entry name" value="NUDIX"/>
    <property type="match status" value="1"/>
</dbReference>
<keyword evidence="2" id="KW-0378">Hydrolase</keyword>
<dbReference type="InterPro" id="IPR000086">
    <property type="entry name" value="NUDIX_hydrolase_dom"/>
</dbReference>
<dbReference type="CDD" id="cd04688">
    <property type="entry name" value="NUDIX_Hydrolase"/>
    <property type="match status" value="1"/>
</dbReference>
<feature type="domain" description="Nudix hydrolase" evidence="3">
    <location>
        <begin position="11"/>
        <end position="148"/>
    </location>
</feature>
<name>A0A1N7PTY1_9BACL</name>
<dbReference type="RefSeq" id="WP_076526289.1">
    <property type="nucleotide sequence ID" value="NZ_CP048103.1"/>
</dbReference>
<protein>
    <submittedName>
        <fullName evidence="4">ADP-ribose pyrophosphatase YjhB, NUDIX family</fullName>
    </submittedName>
</protein>
<dbReference type="PANTHER" id="PTHR43046:SF14">
    <property type="entry name" value="MUTT_NUDIX FAMILY PROTEIN"/>
    <property type="match status" value="1"/>
</dbReference>
<dbReference type="GO" id="GO:0016787">
    <property type="term" value="F:hydrolase activity"/>
    <property type="evidence" value="ECO:0007669"/>
    <property type="project" value="UniProtKB-KW"/>
</dbReference>
<evidence type="ECO:0000256" key="2">
    <source>
        <dbReference type="ARBA" id="ARBA00022801"/>
    </source>
</evidence>
<proteinExistence type="predicted"/>
<gene>
    <name evidence="4" type="ORF">SAMN05421790_11470</name>
</gene>
<accession>A0A1N7PTY1</accession>
<dbReference type="Pfam" id="PF00293">
    <property type="entry name" value="NUDIX"/>
    <property type="match status" value="1"/>
</dbReference>
<dbReference type="Proteomes" id="UP000186795">
    <property type="component" value="Unassembled WGS sequence"/>
</dbReference>
<dbReference type="PANTHER" id="PTHR43046">
    <property type="entry name" value="GDP-MANNOSE MANNOSYL HYDROLASE"/>
    <property type="match status" value="1"/>
</dbReference>
<evidence type="ECO:0000259" key="3">
    <source>
        <dbReference type="PROSITE" id="PS51462"/>
    </source>
</evidence>
<sequence>MPLTFELKKGRFNFRVAAVIIREGQVLAGRYGTDGNHYWSLPGGRGELLESTRETLVREIREEMGVDAKMDRLLWTVENFYRFQGRQVHELAFYYLVHLPESSPICQKEGPFPVEEEGEIMMFQWIPLQEVKQLPLFPSFLRQRLAEEDLPVTPQHVVHTDEEH</sequence>
<dbReference type="InterPro" id="IPR015797">
    <property type="entry name" value="NUDIX_hydrolase-like_dom_sf"/>
</dbReference>
<reference evidence="5" key="1">
    <citation type="submission" date="2017-01" db="EMBL/GenBank/DDBJ databases">
        <authorList>
            <person name="Varghese N."/>
            <person name="Submissions S."/>
        </authorList>
    </citation>
    <scope>NUCLEOTIDE SEQUENCE [LARGE SCALE GENOMIC DNA]</scope>
    <source>
        <strain evidence="5">DSM 45196</strain>
    </source>
</reference>
<evidence type="ECO:0000313" key="4">
    <source>
        <dbReference type="EMBL" id="SIT13899.1"/>
    </source>
</evidence>